<dbReference type="Proteomes" id="UP000779809">
    <property type="component" value="Unassembled WGS sequence"/>
</dbReference>
<comment type="caution">
    <text evidence="2">The sequence shown here is derived from an EMBL/GenBank/DDBJ whole genome shotgun (WGS) entry which is preliminary data.</text>
</comment>
<evidence type="ECO:0000313" key="2">
    <source>
        <dbReference type="EMBL" id="MBI2678002.1"/>
    </source>
</evidence>
<protein>
    <submittedName>
        <fullName evidence="2">Uncharacterized protein</fullName>
    </submittedName>
</protein>
<organism evidence="2 3">
    <name type="scientific">Candidatus Korobacter versatilis</name>
    <dbReference type="NCBI Taxonomy" id="658062"/>
    <lineage>
        <taxon>Bacteria</taxon>
        <taxon>Pseudomonadati</taxon>
        <taxon>Acidobacteriota</taxon>
        <taxon>Terriglobia</taxon>
        <taxon>Terriglobales</taxon>
        <taxon>Candidatus Korobacteraceae</taxon>
        <taxon>Candidatus Korobacter</taxon>
    </lineage>
</organism>
<feature type="region of interest" description="Disordered" evidence="1">
    <location>
        <begin position="124"/>
        <end position="158"/>
    </location>
</feature>
<name>A0A932A7J3_9BACT</name>
<feature type="compositionally biased region" description="Basic and acidic residues" evidence="1">
    <location>
        <begin position="124"/>
        <end position="135"/>
    </location>
</feature>
<accession>A0A932A7J3</accession>
<dbReference type="AlphaFoldDB" id="A0A932A7J3"/>
<feature type="compositionally biased region" description="Basic and acidic residues" evidence="1">
    <location>
        <begin position="148"/>
        <end position="158"/>
    </location>
</feature>
<gene>
    <name evidence="2" type="ORF">HYX28_04420</name>
</gene>
<evidence type="ECO:0000256" key="1">
    <source>
        <dbReference type="SAM" id="MobiDB-lite"/>
    </source>
</evidence>
<evidence type="ECO:0000313" key="3">
    <source>
        <dbReference type="Proteomes" id="UP000779809"/>
    </source>
</evidence>
<dbReference type="EMBL" id="JACPNR010000006">
    <property type="protein sequence ID" value="MBI2678002.1"/>
    <property type="molecule type" value="Genomic_DNA"/>
</dbReference>
<reference evidence="2" key="1">
    <citation type="submission" date="2020-07" db="EMBL/GenBank/DDBJ databases">
        <title>Huge and variable diversity of episymbiotic CPR bacteria and DPANN archaea in groundwater ecosystems.</title>
        <authorList>
            <person name="He C.Y."/>
            <person name="Keren R."/>
            <person name="Whittaker M."/>
            <person name="Farag I.F."/>
            <person name="Doudna J."/>
            <person name="Cate J.H.D."/>
            <person name="Banfield J.F."/>
        </authorList>
    </citation>
    <scope>NUCLEOTIDE SEQUENCE</scope>
    <source>
        <strain evidence="2">NC_groundwater_580_Pr5_B-0.1um_64_19</strain>
    </source>
</reference>
<sequence>MANNEQRRVYEEAVTWLRDHGFDILEAPGTANRVFVKKYNASAAIEKEDDGYVRVFARPGYLIGGEIARLVDKGYQKFLKTTKTEIPATADHLKALHDFSEELKEATGAPSLYNESLGTVSDRYQYDRVEGREAPADPAKPRPWQVKDTGETNKKKRA</sequence>
<proteinExistence type="predicted"/>